<reference evidence="4" key="1">
    <citation type="submission" date="2024-02" db="UniProtKB">
        <authorList>
            <consortium name="WormBaseParasite"/>
        </authorList>
    </citation>
    <scope>IDENTIFICATION</scope>
</reference>
<evidence type="ECO:0000313" key="4">
    <source>
        <dbReference type="WBParaSite" id="MBELARI_LOCUS6680"/>
    </source>
</evidence>
<dbReference type="Proteomes" id="UP000887575">
    <property type="component" value="Unassembled WGS sequence"/>
</dbReference>
<organism evidence="3 4">
    <name type="scientific">Mesorhabditis belari</name>
    <dbReference type="NCBI Taxonomy" id="2138241"/>
    <lineage>
        <taxon>Eukaryota</taxon>
        <taxon>Metazoa</taxon>
        <taxon>Ecdysozoa</taxon>
        <taxon>Nematoda</taxon>
        <taxon>Chromadorea</taxon>
        <taxon>Rhabditida</taxon>
        <taxon>Rhabditina</taxon>
        <taxon>Rhabditomorpha</taxon>
        <taxon>Rhabditoidea</taxon>
        <taxon>Rhabditidae</taxon>
        <taxon>Mesorhabditinae</taxon>
        <taxon>Mesorhabditis</taxon>
    </lineage>
</organism>
<feature type="transmembrane region" description="Helical" evidence="2">
    <location>
        <begin position="6"/>
        <end position="27"/>
    </location>
</feature>
<feature type="region of interest" description="Disordered" evidence="1">
    <location>
        <begin position="36"/>
        <end position="97"/>
    </location>
</feature>
<accession>A0AAF3FI42</accession>
<proteinExistence type="predicted"/>
<evidence type="ECO:0000313" key="3">
    <source>
        <dbReference type="Proteomes" id="UP000887575"/>
    </source>
</evidence>
<sequence>MNFESFPQFLLLIFSGFSLIVAQYGGYNGKTYPSSSIGSTGMGNMGNSNQYPNSLSSKNQYTGNQYPQNSLSSSLGMSNSNQQPSSSISQSTNDYDGLPPGVSYDVYYNFGEQGMYRK</sequence>
<keyword evidence="2" id="KW-0812">Transmembrane</keyword>
<protein>
    <submittedName>
        <fullName evidence="4">Uncharacterized protein</fullName>
    </submittedName>
</protein>
<keyword evidence="3" id="KW-1185">Reference proteome</keyword>
<feature type="compositionally biased region" description="Low complexity" evidence="1">
    <location>
        <begin position="68"/>
        <end position="93"/>
    </location>
</feature>
<evidence type="ECO:0000256" key="1">
    <source>
        <dbReference type="SAM" id="MobiDB-lite"/>
    </source>
</evidence>
<feature type="compositionally biased region" description="Polar residues" evidence="1">
    <location>
        <begin position="50"/>
        <end position="67"/>
    </location>
</feature>
<dbReference type="WBParaSite" id="MBELARI_LOCUS6680">
    <property type="protein sequence ID" value="MBELARI_LOCUS6680"/>
    <property type="gene ID" value="MBELARI_LOCUS6680"/>
</dbReference>
<keyword evidence="2" id="KW-0472">Membrane</keyword>
<keyword evidence="2" id="KW-1133">Transmembrane helix</keyword>
<name>A0AAF3FI42_9BILA</name>
<dbReference type="AlphaFoldDB" id="A0AAF3FI42"/>
<evidence type="ECO:0000256" key="2">
    <source>
        <dbReference type="SAM" id="Phobius"/>
    </source>
</evidence>